<organism evidence="2 3">
    <name type="scientific">Onchocerca volvulus</name>
    <dbReference type="NCBI Taxonomy" id="6282"/>
    <lineage>
        <taxon>Eukaryota</taxon>
        <taxon>Metazoa</taxon>
        <taxon>Ecdysozoa</taxon>
        <taxon>Nematoda</taxon>
        <taxon>Chromadorea</taxon>
        <taxon>Rhabditida</taxon>
        <taxon>Spirurina</taxon>
        <taxon>Spiruromorpha</taxon>
        <taxon>Filarioidea</taxon>
        <taxon>Onchocercidae</taxon>
        <taxon>Onchocerca</taxon>
    </lineage>
</organism>
<proteinExistence type="predicted"/>
<dbReference type="Proteomes" id="UP000024404">
    <property type="component" value="Unassembled WGS sequence"/>
</dbReference>
<evidence type="ECO:0000256" key="1">
    <source>
        <dbReference type="SAM" id="MobiDB-lite"/>
    </source>
</evidence>
<feature type="region of interest" description="Disordered" evidence="1">
    <location>
        <begin position="18"/>
        <end position="37"/>
    </location>
</feature>
<reference evidence="3" key="1">
    <citation type="submission" date="2013-10" db="EMBL/GenBank/DDBJ databases">
        <title>Genome sequencing of Onchocerca volvulus.</title>
        <authorList>
            <person name="Cotton J."/>
            <person name="Tsai J."/>
            <person name="Stanley E."/>
            <person name="Tracey A."/>
            <person name="Holroyd N."/>
            <person name="Lustigman S."/>
            <person name="Berriman M."/>
        </authorList>
    </citation>
    <scope>NUCLEOTIDE SEQUENCE</scope>
</reference>
<name>A0A8R1TPZ9_ONCVO</name>
<dbReference type="EMBL" id="CMVM020000061">
    <property type="status" value="NOT_ANNOTATED_CDS"/>
    <property type="molecule type" value="Genomic_DNA"/>
</dbReference>
<dbReference type="OMA" id="NCCINIS"/>
<accession>A0A8R1TPZ9</accession>
<keyword evidence="3" id="KW-1185">Reference proteome</keyword>
<sequence length="140" mass="15937">NLHSTYATTNVSLASSTKSKSSDFHLQSQHHRQQQRQQQKQFQYKLTAGNEIAITDDTVDTDDTVKSFVVSSSTLLLNNPVITNNRRVFFRDQLSAPATIGTLSIAEVCTYNHNCCINISFCSIYNQQLTNFDYIRNFFD</sequence>
<dbReference type="AlphaFoldDB" id="A0A8R1TPZ9"/>
<protein>
    <submittedName>
        <fullName evidence="2">Uncharacterized protein</fullName>
    </submittedName>
</protein>
<evidence type="ECO:0000313" key="3">
    <source>
        <dbReference type="Proteomes" id="UP000024404"/>
    </source>
</evidence>
<dbReference type="EnsemblMetazoa" id="OVOC1989.1">
    <property type="protein sequence ID" value="OVOC1989.1"/>
    <property type="gene ID" value="WBGene00238798"/>
</dbReference>
<reference evidence="2" key="2">
    <citation type="submission" date="2022-06" db="UniProtKB">
        <authorList>
            <consortium name="EnsemblMetazoa"/>
        </authorList>
    </citation>
    <scope>IDENTIFICATION</scope>
</reference>
<evidence type="ECO:0000313" key="2">
    <source>
        <dbReference type="EnsemblMetazoa" id="OVOC1989.1"/>
    </source>
</evidence>